<sequence length="293" mass="31114">MVTLVLTVLGILTGIFAIYFFKDFFENKDSLSTTRWDKLLGVGFITDFFDTLGIGSFAPTVSLFKIGKMTDDKTMPGTLNVGHTIPVVLEAFLFIRAIEVEPLTLTLLLGSATLGAIVAAGIVSKLPVNRIRLVMGIALLAVAGLMVSGQLGWMPSGGEAVGLTGIKLVIGVVVNFMLGAFMTVGIGLYAPCMALIYALGMSPRVAFPIMMGSCAFLMPAAGMRFVKEGAYDRKASMGLTAGGVVGVLIAYFIVKSLPINLLTWLVTGIIIYTGVKMLKEVKVEEPTRATEIG</sequence>
<dbReference type="Pfam" id="PF01925">
    <property type="entry name" value="TauE"/>
    <property type="match status" value="1"/>
</dbReference>
<comment type="similarity">
    <text evidence="5">Belongs to the 4-toluene sulfonate uptake permease (TSUP) (TC 2.A.102) family.</text>
</comment>
<dbReference type="Proteomes" id="UP000198828">
    <property type="component" value="Unassembled WGS sequence"/>
</dbReference>
<keyword evidence="2 5" id="KW-0812">Transmembrane</keyword>
<feature type="transmembrane region" description="Helical" evidence="5">
    <location>
        <begin position="173"/>
        <end position="198"/>
    </location>
</feature>
<dbReference type="OrthoDB" id="357960at2"/>
<dbReference type="PANTHER" id="PTHR43483:SF3">
    <property type="entry name" value="MEMBRANE TRANSPORTER PROTEIN HI_0806-RELATED"/>
    <property type="match status" value="1"/>
</dbReference>
<dbReference type="RefSeq" id="WP_093754118.1">
    <property type="nucleotide sequence ID" value="NZ_BSYN01000013.1"/>
</dbReference>
<keyword evidence="7" id="KW-1185">Reference proteome</keyword>
<protein>
    <recommendedName>
        <fullName evidence="5">Probable membrane transporter protein</fullName>
    </recommendedName>
</protein>
<dbReference type="PRINTS" id="PR00173">
    <property type="entry name" value="EDTRNSPORT"/>
</dbReference>
<name>A0A1H3CEU5_9FIRM</name>
<evidence type="ECO:0000256" key="3">
    <source>
        <dbReference type="ARBA" id="ARBA00022989"/>
    </source>
</evidence>
<evidence type="ECO:0000313" key="6">
    <source>
        <dbReference type="EMBL" id="SDX52104.1"/>
    </source>
</evidence>
<proteinExistence type="inferred from homology"/>
<reference evidence="6 7" key="1">
    <citation type="submission" date="2016-10" db="EMBL/GenBank/DDBJ databases">
        <authorList>
            <person name="de Groot N.N."/>
        </authorList>
    </citation>
    <scope>NUCLEOTIDE SEQUENCE [LARGE SCALE GENOMIC DNA]</scope>
    <source>
        <strain evidence="6 7">DSM 23310</strain>
    </source>
</reference>
<feature type="transmembrane region" description="Helical" evidence="5">
    <location>
        <begin position="261"/>
        <end position="278"/>
    </location>
</feature>
<organism evidence="6 7">
    <name type="scientific">Tepidimicrobium xylanilyticum</name>
    <dbReference type="NCBI Taxonomy" id="1123352"/>
    <lineage>
        <taxon>Bacteria</taxon>
        <taxon>Bacillati</taxon>
        <taxon>Bacillota</taxon>
        <taxon>Tissierellia</taxon>
        <taxon>Tissierellales</taxon>
        <taxon>Tepidimicrobiaceae</taxon>
        <taxon>Tepidimicrobium</taxon>
    </lineage>
</organism>
<feature type="transmembrane region" description="Helical" evidence="5">
    <location>
        <begin position="131"/>
        <end position="153"/>
    </location>
</feature>
<gene>
    <name evidence="6" type="ORF">SAMN05660923_02463</name>
</gene>
<dbReference type="GO" id="GO:0005886">
    <property type="term" value="C:plasma membrane"/>
    <property type="evidence" value="ECO:0007669"/>
    <property type="project" value="UniProtKB-SubCell"/>
</dbReference>
<keyword evidence="5" id="KW-1003">Cell membrane</keyword>
<feature type="transmembrane region" description="Helical" evidence="5">
    <location>
        <begin position="205"/>
        <end position="223"/>
    </location>
</feature>
<dbReference type="InterPro" id="IPR002781">
    <property type="entry name" value="TM_pro_TauE-like"/>
</dbReference>
<dbReference type="EMBL" id="FNNG01000012">
    <property type="protein sequence ID" value="SDX52104.1"/>
    <property type="molecule type" value="Genomic_DNA"/>
</dbReference>
<accession>A0A1H3CEU5</accession>
<evidence type="ECO:0000256" key="2">
    <source>
        <dbReference type="ARBA" id="ARBA00022692"/>
    </source>
</evidence>
<evidence type="ECO:0000313" key="7">
    <source>
        <dbReference type="Proteomes" id="UP000198828"/>
    </source>
</evidence>
<evidence type="ECO:0000256" key="1">
    <source>
        <dbReference type="ARBA" id="ARBA00004141"/>
    </source>
</evidence>
<dbReference type="PANTHER" id="PTHR43483">
    <property type="entry name" value="MEMBRANE TRANSPORTER PROTEIN HI_0806-RELATED"/>
    <property type="match status" value="1"/>
</dbReference>
<feature type="transmembrane region" description="Helical" evidence="5">
    <location>
        <begin position="78"/>
        <end position="98"/>
    </location>
</feature>
<dbReference type="AlphaFoldDB" id="A0A1H3CEU5"/>
<comment type="subcellular location">
    <subcellularLocation>
        <location evidence="5">Cell membrane</location>
        <topology evidence="5">Multi-pass membrane protein</topology>
    </subcellularLocation>
    <subcellularLocation>
        <location evidence="1">Membrane</location>
        <topology evidence="1">Multi-pass membrane protein</topology>
    </subcellularLocation>
</comment>
<feature type="transmembrane region" description="Helical" evidence="5">
    <location>
        <begin position="235"/>
        <end position="254"/>
    </location>
</feature>
<evidence type="ECO:0000256" key="4">
    <source>
        <dbReference type="ARBA" id="ARBA00023136"/>
    </source>
</evidence>
<evidence type="ECO:0000256" key="5">
    <source>
        <dbReference type="RuleBase" id="RU363041"/>
    </source>
</evidence>
<keyword evidence="4 5" id="KW-0472">Membrane</keyword>
<feature type="transmembrane region" description="Helical" evidence="5">
    <location>
        <begin position="41"/>
        <end position="66"/>
    </location>
</feature>
<keyword evidence="3 5" id="KW-1133">Transmembrane helix</keyword>
<feature type="transmembrane region" description="Helical" evidence="5">
    <location>
        <begin position="104"/>
        <end position="124"/>
    </location>
</feature>